<dbReference type="InterPro" id="IPR025287">
    <property type="entry name" value="WAK_GUB"/>
</dbReference>
<name>A0A484LW00_9ASTE</name>
<dbReference type="Pfam" id="PF13947">
    <property type="entry name" value="GUB_WAK_bind"/>
    <property type="match status" value="1"/>
</dbReference>
<dbReference type="Gene3D" id="1.10.510.10">
    <property type="entry name" value="Transferase(Phosphotransferase) domain 1"/>
    <property type="match status" value="1"/>
</dbReference>
<feature type="signal peptide" evidence="3">
    <location>
        <begin position="1"/>
        <end position="28"/>
    </location>
</feature>
<organism evidence="5 6">
    <name type="scientific">Cuscuta campestris</name>
    <dbReference type="NCBI Taxonomy" id="132261"/>
    <lineage>
        <taxon>Eukaryota</taxon>
        <taxon>Viridiplantae</taxon>
        <taxon>Streptophyta</taxon>
        <taxon>Embryophyta</taxon>
        <taxon>Tracheophyta</taxon>
        <taxon>Spermatophyta</taxon>
        <taxon>Magnoliopsida</taxon>
        <taxon>eudicotyledons</taxon>
        <taxon>Gunneridae</taxon>
        <taxon>Pentapetalae</taxon>
        <taxon>asterids</taxon>
        <taxon>lamiids</taxon>
        <taxon>Solanales</taxon>
        <taxon>Convolvulaceae</taxon>
        <taxon>Cuscuteae</taxon>
        <taxon>Cuscuta</taxon>
        <taxon>Cuscuta subgen. Grammica</taxon>
        <taxon>Cuscuta sect. Cleistogrammica</taxon>
    </lineage>
</organism>
<evidence type="ECO:0000313" key="5">
    <source>
        <dbReference type="EMBL" id="VFQ80399.1"/>
    </source>
</evidence>
<keyword evidence="6" id="KW-1185">Reference proteome</keyword>
<evidence type="ECO:0000259" key="4">
    <source>
        <dbReference type="Pfam" id="PF13947"/>
    </source>
</evidence>
<dbReference type="PANTHER" id="PTHR33355:SF15">
    <property type="entry name" value="WALL-ASSOCIATED RECEPTOR KINASE GALACTURONAN-BINDING DOMAIN-CONTAINING PROTEIN"/>
    <property type="match status" value="1"/>
</dbReference>
<comment type="subcellular location">
    <subcellularLocation>
        <location evidence="1">Membrane</location>
        <topology evidence="1">Single-pass membrane protein</topology>
    </subcellularLocation>
</comment>
<sequence length="401" mass="43571">MMAVPSDSFRRLFPAALLLLAFSGNALSARQCADCGSTQVPYPLSTAPDCGDPRYKIRCNSSGSLFFDTLNNTYAISYIDPESQRLTIEPAPFLPHTCVTEDISTGGILLNSSLPFNITGSNTILYLNCTDALFNSPLNCSSDSACHAYINGSLNAGNPAGACSKEPVCCSFKAGGSTTAHRLRVRTSGCRAYRAFVNLNESLPLSPETTSPPRQCGGSSPVRYPLCTARGDPLDKIRYNSTTGGLFFDAINNTYVISSIDPESRRLMIEPAPFLRNTCVTGDISPGEILFNSSLPFNITGSNTILYLNCTIEEKNYTEPHIHLAVFVQRLVGEEKIMDVVDPGLKEGAINLELETMKALGFLAMGCLEERRQNRSSMKEVVEEIEYLISVATASNDEDEK</sequence>
<feature type="chain" id="PRO_5019723497" description="Wall-associated receptor kinase galacturonan-binding domain-containing protein" evidence="3">
    <location>
        <begin position="29"/>
        <end position="401"/>
    </location>
</feature>
<dbReference type="GO" id="GO:0016020">
    <property type="term" value="C:membrane"/>
    <property type="evidence" value="ECO:0007669"/>
    <property type="project" value="UniProtKB-SubCell"/>
</dbReference>
<dbReference type="OrthoDB" id="1918322at2759"/>
<dbReference type="Proteomes" id="UP000595140">
    <property type="component" value="Unassembled WGS sequence"/>
</dbReference>
<accession>A0A484LW00</accession>
<dbReference type="AlphaFoldDB" id="A0A484LW00"/>
<evidence type="ECO:0000313" key="6">
    <source>
        <dbReference type="Proteomes" id="UP000595140"/>
    </source>
</evidence>
<dbReference type="GO" id="GO:0030247">
    <property type="term" value="F:polysaccharide binding"/>
    <property type="evidence" value="ECO:0007669"/>
    <property type="project" value="InterPro"/>
</dbReference>
<evidence type="ECO:0000256" key="3">
    <source>
        <dbReference type="SAM" id="SignalP"/>
    </source>
</evidence>
<reference evidence="5 6" key="1">
    <citation type="submission" date="2018-04" db="EMBL/GenBank/DDBJ databases">
        <authorList>
            <person name="Vogel A."/>
        </authorList>
    </citation>
    <scope>NUCLEOTIDE SEQUENCE [LARGE SCALE GENOMIC DNA]</scope>
</reference>
<keyword evidence="2 3" id="KW-0732">Signal</keyword>
<proteinExistence type="predicted"/>
<gene>
    <name evidence="5" type="ORF">CCAM_LOCUS22175</name>
</gene>
<protein>
    <recommendedName>
        <fullName evidence="4">Wall-associated receptor kinase galacturonan-binding domain-containing protein</fullName>
    </recommendedName>
</protein>
<evidence type="ECO:0000256" key="2">
    <source>
        <dbReference type="ARBA" id="ARBA00022729"/>
    </source>
</evidence>
<evidence type="ECO:0000256" key="1">
    <source>
        <dbReference type="ARBA" id="ARBA00004167"/>
    </source>
</evidence>
<feature type="domain" description="Wall-associated receptor kinase galacturonan-binding" evidence="4">
    <location>
        <begin position="34"/>
        <end position="88"/>
    </location>
</feature>
<dbReference type="PANTHER" id="PTHR33355">
    <property type="entry name" value="WALL-ASSOCIATED RECEPTOR KINASE CARBOXY-TERMINAL PROTEIN-RELATED"/>
    <property type="match status" value="1"/>
</dbReference>
<dbReference type="EMBL" id="OOIL02002122">
    <property type="protein sequence ID" value="VFQ80399.1"/>
    <property type="molecule type" value="Genomic_DNA"/>
</dbReference>